<dbReference type="SUPFAM" id="SSF46785">
    <property type="entry name" value="Winged helix' DNA-binding domain"/>
    <property type="match status" value="1"/>
</dbReference>
<evidence type="ECO:0000256" key="2">
    <source>
        <dbReference type="ARBA" id="ARBA00022679"/>
    </source>
</evidence>
<dbReference type="InterPro" id="IPR016461">
    <property type="entry name" value="COMT-like"/>
</dbReference>
<comment type="caution">
    <text evidence="6">The sequence shown here is derived from an EMBL/GenBank/DDBJ whole genome shotgun (WGS) entry which is preliminary data.</text>
</comment>
<dbReference type="EMBL" id="BAAAKV010000036">
    <property type="protein sequence ID" value="GAA1179064.1"/>
    <property type="molecule type" value="Genomic_DNA"/>
</dbReference>
<dbReference type="Gene3D" id="3.40.50.150">
    <property type="entry name" value="Vaccinia Virus protein VP39"/>
    <property type="match status" value="1"/>
</dbReference>
<evidence type="ECO:0000256" key="3">
    <source>
        <dbReference type="ARBA" id="ARBA00022691"/>
    </source>
</evidence>
<evidence type="ECO:0000313" key="7">
    <source>
        <dbReference type="Proteomes" id="UP001501371"/>
    </source>
</evidence>
<dbReference type="PANTHER" id="PTHR43712">
    <property type="entry name" value="PUTATIVE (AFU_ORTHOLOGUE AFUA_4G14580)-RELATED"/>
    <property type="match status" value="1"/>
</dbReference>
<feature type="domain" description="O-methyltransferase dimerisation" evidence="5">
    <location>
        <begin position="24"/>
        <end position="99"/>
    </location>
</feature>
<accession>A0ABN1UY62</accession>
<name>A0ABN1UY62_9ACTN</name>
<dbReference type="RefSeq" id="WP_344278454.1">
    <property type="nucleotide sequence ID" value="NZ_BAAAKV010000036.1"/>
</dbReference>
<protein>
    <submittedName>
        <fullName evidence="6">Methyltransferase</fullName>
    </submittedName>
</protein>
<dbReference type="Gene3D" id="1.10.10.10">
    <property type="entry name" value="Winged helix-like DNA-binding domain superfamily/Winged helix DNA-binding domain"/>
    <property type="match status" value="1"/>
</dbReference>
<dbReference type="InterPro" id="IPR036390">
    <property type="entry name" value="WH_DNA-bd_sf"/>
</dbReference>
<dbReference type="PROSITE" id="PS51683">
    <property type="entry name" value="SAM_OMT_II"/>
    <property type="match status" value="1"/>
</dbReference>
<evidence type="ECO:0000313" key="6">
    <source>
        <dbReference type="EMBL" id="GAA1179064.1"/>
    </source>
</evidence>
<proteinExistence type="predicted"/>
<dbReference type="InterPro" id="IPR029063">
    <property type="entry name" value="SAM-dependent_MTases_sf"/>
</dbReference>
<evidence type="ECO:0000256" key="1">
    <source>
        <dbReference type="ARBA" id="ARBA00022603"/>
    </source>
</evidence>
<reference evidence="6 7" key="1">
    <citation type="journal article" date="2019" name="Int. J. Syst. Evol. Microbiol.">
        <title>The Global Catalogue of Microorganisms (GCM) 10K type strain sequencing project: providing services to taxonomists for standard genome sequencing and annotation.</title>
        <authorList>
            <consortium name="The Broad Institute Genomics Platform"/>
            <consortium name="The Broad Institute Genome Sequencing Center for Infectious Disease"/>
            <person name="Wu L."/>
            <person name="Ma J."/>
        </authorList>
    </citation>
    <scope>NUCLEOTIDE SEQUENCE [LARGE SCALE GENOMIC DNA]</scope>
    <source>
        <strain evidence="6 7">JCM 12696</strain>
    </source>
</reference>
<dbReference type="Pfam" id="PF08100">
    <property type="entry name" value="Dimerisation"/>
    <property type="match status" value="1"/>
</dbReference>
<dbReference type="PIRSF" id="PIRSF005739">
    <property type="entry name" value="O-mtase"/>
    <property type="match status" value="1"/>
</dbReference>
<dbReference type="InterPro" id="IPR012967">
    <property type="entry name" value="COMT_dimerisation"/>
</dbReference>
<evidence type="ECO:0000259" key="5">
    <source>
        <dbReference type="Pfam" id="PF08100"/>
    </source>
</evidence>
<dbReference type="GO" id="GO:0008168">
    <property type="term" value="F:methyltransferase activity"/>
    <property type="evidence" value="ECO:0007669"/>
    <property type="project" value="UniProtKB-KW"/>
</dbReference>
<evidence type="ECO:0000259" key="4">
    <source>
        <dbReference type="Pfam" id="PF00891"/>
    </source>
</evidence>
<dbReference type="InterPro" id="IPR001077">
    <property type="entry name" value="COMT_C"/>
</dbReference>
<gene>
    <name evidence="6" type="ORF">GCM10009654_40400</name>
</gene>
<keyword evidence="7" id="KW-1185">Reference proteome</keyword>
<dbReference type="SUPFAM" id="SSF53335">
    <property type="entry name" value="S-adenosyl-L-methionine-dependent methyltransferases"/>
    <property type="match status" value="1"/>
</dbReference>
<feature type="domain" description="O-methyltransferase C-terminal" evidence="4">
    <location>
        <begin position="122"/>
        <end position="330"/>
    </location>
</feature>
<dbReference type="Proteomes" id="UP001501371">
    <property type="component" value="Unassembled WGS sequence"/>
</dbReference>
<keyword evidence="1 6" id="KW-0489">Methyltransferase</keyword>
<dbReference type="GO" id="GO:0032259">
    <property type="term" value="P:methylation"/>
    <property type="evidence" value="ECO:0007669"/>
    <property type="project" value="UniProtKB-KW"/>
</dbReference>
<dbReference type="PANTHER" id="PTHR43712:SF2">
    <property type="entry name" value="O-METHYLTRANSFERASE CICE"/>
    <property type="match status" value="1"/>
</dbReference>
<organism evidence="6 7">
    <name type="scientific">Streptomyces hebeiensis</name>
    <dbReference type="NCBI Taxonomy" id="229486"/>
    <lineage>
        <taxon>Bacteria</taxon>
        <taxon>Bacillati</taxon>
        <taxon>Actinomycetota</taxon>
        <taxon>Actinomycetes</taxon>
        <taxon>Kitasatosporales</taxon>
        <taxon>Streptomycetaceae</taxon>
        <taxon>Streptomyces</taxon>
    </lineage>
</organism>
<keyword evidence="3" id="KW-0949">S-adenosyl-L-methionine</keyword>
<dbReference type="InterPro" id="IPR036388">
    <property type="entry name" value="WH-like_DNA-bd_sf"/>
</dbReference>
<dbReference type="Pfam" id="PF00891">
    <property type="entry name" value="Methyltransf_2"/>
    <property type="match status" value="1"/>
</dbReference>
<keyword evidence="2" id="KW-0808">Transferase</keyword>
<sequence length="349" mass="37162">MTDRTPDTADAAHDPAADAAAVLDLVTGGVVAQTLRALAELRIADHLAGGALSAEEVAERVGSHPRTTYRLMRAAASLGVLTHEGDRRFGLTGRGRLLRTDLPGSLHSLVLVQTSNAHWQVWKHFPEAVRSGSSQATKALGADVFEYYARPENAEEAALFARSMGDMSALVTKEAVAAIDAADVSTIVDVGGADGQFVLALMEANPLPRGQVLDLPHAVEGARREAGKRGLSDRFSAVAGDFFTEVPPADLYLLKTILHDWDDDQCATILRNCRSAVTEGGRAVVVEMLIGELGEPDLVTRADMGMLSITNGEERDLDEFDALFAATGWRRSKTYPVGGGYVGLELVAS</sequence>